<keyword evidence="2 10" id="KW-0489">Methyltransferase</keyword>
<dbReference type="STRING" id="6182.A0A4Z2D9J4"/>
<evidence type="ECO:0000256" key="6">
    <source>
        <dbReference type="ARBA" id="ARBA00022884"/>
    </source>
</evidence>
<dbReference type="CDD" id="cd02440">
    <property type="entry name" value="AdoMet_MTases"/>
    <property type="match status" value="1"/>
</dbReference>
<feature type="site" description="mRNA cap binding" evidence="12">
    <location>
        <position position="103"/>
    </location>
</feature>
<dbReference type="AlphaFoldDB" id="A0A4Z2D9J4"/>
<feature type="domain" description="MRNA cap 0 methyltransferase" evidence="13">
    <location>
        <begin position="32"/>
        <end position="370"/>
    </location>
</feature>
<dbReference type="GO" id="GO:0003723">
    <property type="term" value="F:RNA binding"/>
    <property type="evidence" value="ECO:0007669"/>
    <property type="project" value="UniProtKB-KW"/>
</dbReference>
<feature type="binding site" evidence="11">
    <location>
        <position position="150"/>
    </location>
    <ligand>
        <name>S-adenosyl-L-methionine</name>
        <dbReference type="ChEBI" id="CHEBI:59789"/>
    </ligand>
</feature>
<dbReference type="InterPro" id="IPR004971">
    <property type="entry name" value="mRNA_G-N7_MeTrfase_dom"/>
</dbReference>
<feature type="binding site" evidence="12">
    <location>
        <begin position="41"/>
        <end position="42"/>
    </location>
    <ligand>
        <name>mRNA</name>
        <dbReference type="ChEBI" id="CHEBI:33699"/>
    </ligand>
</feature>
<keyword evidence="6 10" id="KW-0694">RNA-binding</keyword>
<sequence length="374" mass="43153">MSGISNRKDVLKFYDEAARNDENNSYVKRKETRIYYLRNFNNWTKSVFISRSLQRLDVQSKYARILDLCCGKGGDQLKWLRGGVQHVTFVDLSKESIEVCRQRYEHMCRNKRSVFTADFFVADCSEVILQQVFPRNASYDLVSCQFALHYAFESINQARRILSNISSLLRENGVFIATIPNAYEIVRRSNEALNIHAQNSASQSHAEEIRFGNPVYSVTFPATSFSVRKQRNQTNDAIEVTFPLFGAKYNFFLDGVVDCPEFVVYPPLLDKLAADYKLVPIQRPISFAKNFYNTLCSRSSPQNPKDLLKRMEALETWHINHDYSCSNNAEYSHLIDHQNNSHKDGYSFGTLSKSDWEVTSMYSLVAYQKKSNTV</sequence>
<keyword evidence="4 10" id="KW-0808">Transferase</keyword>
<feature type="binding site" evidence="11">
    <location>
        <position position="91"/>
    </location>
    <ligand>
        <name>S-adenosyl-L-methionine</name>
        <dbReference type="ChEBI" id="CHEBI:59789"/>
    </ligand>
</feature>
<reference evidence="14 15" key="1">
    <citation type="submission" date="2019-03" db="EMBL/GenBank/DDBJ databases">
        <title>An improved genome assembly of the fluke Schistosoma japonicum.</title>
        <authorList>
            <person name="Hu W."/>
            <person name="Luo F."/>
            <person name="Yin M."/>
            <person name="Mo X."/>
            <person name="Sun C."/>
            <person name="Wu Q."/>
            <person name="Zhu B."/>
            <person name="Xiang M."/>
            <person name="Wang J."/>
            <person name="Wang Y."/>
            <person name="Zhang T."/>
            <person name="Xu B."/>
            <person name="Zheng H."/>
            <person name="Feng Z."/>
        </authorList>
    </citation>
    <scope>NUCLEOTIDE SEQUENCE [LARGE SCALE GENOMIC DNA]</scope>
    <source>
        <strain evidence="14">HuSjv2</strain>
        <tissue evidence="14">Worms</tissue>
    </source>
</reference>
<dbReference type="PANTHER" id="PTHR12189">
    <property type="entry name" value="MRNA GUANINE-7- METHYLTRANSFERASE"/>
    <property type="match status" value="1"/>
</dbReference>
<evidence type="ECO:0000256" key="5">
    <source>
        <dbReference type="ARBA" id="ARBA00022691"/>
    </source>
</evidence>
<dbReference type="GO" id="GO:0004482">
    <property type="term" value="F:mRNA 5'-cap (guanine-N7-)-methyltransferase activity"/>
    <property type="evidence" value="ECO:0007669"/>
    <property type="project" value="UniProtKB-EC"/>
</dbReference>
<feature type="binding site" evidence="11">
    <location>
        <position position="45"/>
    </location>
    <ligand>
        <name>S-adenosyl-L-methionine</name>
        <dbReference type="ChEBI" id="CHEBI:59789"/>
    </ligand>
</feature>
<dbReference type="Gene3D" id="3.40.50.150">
    <property type="entry name" value="Vaccinia Virus protein VP39"/>
    <property type="match status" value="1"/>
</dbReference>
<organism evidence="14 15">
    <name type="scientific">Schistosoma japonicum</name>
    <name type="common">Blood fluke</name>
    <dbReference type="NCBI Taxonomy" id="6182"/>
    <lineage>
        <taxon>Eukaryota</taxon>
        <taxon>Metazoa</taxon>
        <taxon>Spiralia</taxon>
        <taxon>Lophotrochozoa</taxon>
        <taxon>Platyhelminthes</taxon>
        <taxon>Trematoda</taxon>
        <taxon>Digenea</taxon>
        <taxon>Strigeidida</taxon>
        <taxon>Schistosomatoidea</taxon>
        <taxon>Schistosomatidae</taxon>
        <taxon>Schistosoma</taxon>
    </lineage>
</organism>
<keyword evidence="15" id="KW-1185">Reference proteome</keyword>
<feature type="site" description="mRNA cap binding" evidence="12">
    <location>
        <position position="72"/>
    </location>
</feature>
<evidence type="ECO:0000256" key="10">
    <source>
        <dbReference type="PIRNR" id="PIRNR028762"/>
    </source>
</evidence>
<evidence type="ECO:0000256" key="3">
    <source>
        <dbReference type="ARBA" id="ARBA00022664"/>
    </source>
</evidence>
<dbReference type="EC" id="2.1.1.56" evidence="10"/>
<evidence type="ECO:0000256" key="8">
    <source>
        <dbReference type="ARBA" id="ARBA00023242"/>
    </source>
</evidence>
<evidence type="ECO:0000256" key="1">
    <source>
        <dbReference type="ARBA" id="ARBA00004123"/>
    </source>
</evidence>
<keyword evidence="5 10" id="KW-0949">S-adenosyl-L-methionine</keyword>
<dbReference type="GO" id="GO:0005634">
    <property type="term" value="C:nucleus"/>
    <property type="evidence" value="ECO:0007669"/>
    <property type="project" value="UniProtKB-SubCell"/>
</dbReference>
<dbReference type="EMBL" id="SKCS01000198">
    <property type="protein sequence ID" value="TNN13173.1"/>
    <property type="molecule type" value="Genomic_DNA"/>
</dbReference>
<feature type="binding site" evidence="11">
    <location>
        <position position="123"/>
    </location>
    <ligand>
        <name>S-adenosyl-L-methionine</name>
        <dbReference type="ChEBI" id="CHEBI:59789"/>
    </ligand>
</feature>
<evidence type="ECO:0000313" key="14">
    <source>
        <dbReference type="EMBL" id="TNN13173.1"/>
    </source>
</evidence>
<dbReference type="InterPro" id="IPR016899">
    <property type="entry name" value="mRNA_G-N7_MeTrfase_euk"/>
</dbReference>
<evidence type="ECO:0000256" key="11">
    <source>
        <dbReference type="PIRSR" id="PIRSR028762-1"/>
    </source>
</evidence>
<evidence type="ECO:0000256" key="12">
    <source>
        <dbReference type="PIRSR" id="PIRSR028762-2"/>
    </source>
</evidence>
<keyword evidence="3 10" id="KW-0507">mRNA processing</keyword>
<dbReference type="Proteomes" id="UP000311919">
    <property type="component" value="Unassembled WGS sequence"/>
</dbReference>
<proteinExistence type="inferred from homology"/>
<feature type="site" description="mRNA cap binding" evidence="12">
    <location>
        <position position="362"/>
    </location>
</feature>
<comment type="catalytic activity">
    <reaction evidence="9">
        <text>a 5'-end (5'-triphosphoguanosine)-ribonucleoside in mRNA + S-adenosyl-L-methionine = a 5'-end (N(7)-methyl 5'-triphosphoguanosine)-ribonucleoside in mRNA + S-adenosyl-L-homocysteine</text>
        <dbReference type="Rhea" id="RHEA:67008"/>
        <dbReference type="Rhea" id="RHEA-COMP:17166"/>
        <dbReference type="Rhea" id="RHEA-COMP:17167"/>
        <dbReference type="ChEBI" id="CHEBI:57856"/>
        <dbReference type="ChEBI" id="CHEBI:59789"/>
        <dbReference type="ChEBI" id="CHEBI:156461"/>
        <dbReference type="ChEBI" id="CHEBI:167617"/>
        <dbReference type="EC" id="2.1.1.56"/>
    </reaction>
</comment>
<name>A0A4Z2D9J4_SCHJA</name>
<comment type="subcellular location">
    <subcellularLocation>
        <location evidence="1 10">Nucleus</location>
    </subcellularLocation>
</comment>
<dbReference type="PANTHER" id="PTHR12189:SF2">
    <property type="entry name" value="MRNA CAP GUANINE-N7 METHYLTRANSFERASE"/>
    <property type="match status" value="1"/>
</dbReference>
<dbReference type="PIRSF" id="PIRSF028762">
    <property type="entry name" value="ABD1"/>
    <property type="match status" value="1"/>
</dbReference>
<gene>
    <name evidence="14" type="ORF">EWB00_003116</name>
</gene>
<keyword evidence="8 10" id="KW-0539">Nucleus</keyword>
<dbReference type="PROSITE" id="PS51562">
    <property type="entry name" value="RNA_CAP0_MT"/>
    <property type="match status" value="1"/>
</dbReference>
<evidence type="ECO:0000256" key="9">
    <source>
        <dbReference type="ARBA" id="ARBA00044712"/>
    </source>
</evidence>
<comment type="caution">
    <text evidence="14">The sequence shown here is derived from an EMBL/GenBank/DDBJ whole genome shotgun (WGS) entry which is preliminary data.</text>
</comment>
<feature type="site" description="mRNA cap binding" evidence="12">
    <location>
        <position position="261"/>
    </location>
</feature>
<evidence type="ECO:0000259" key="13">
    <source>
        <dbReference type="PROSITE" id="PS51562"/>
    </source>
</evidence>
<accession>A0A4Z2D9J4</accession>
<protein>
    <recommendedName>
        <fullName evidence="10">mRNA cap guanine-N(7) methyltransferase</fullName>
        <ecNumber evidence="10">2.1.1.56</ecNumber>
    </recommendedName>
    <alternativeName>
        <fullName evidence="10">mRNA (guanine-N(7))-methyltransferase</fullName>
    </alternativeName>
    <alternativeName>
        <fullName evidence="10">mRNA cap methyltransferase</fullName>
    </alternativeName>
</protein>
<dbReference type="InterPro" id="IPR039753">
    <property type="entry name" value="RG7MT1"/>
</dbReference>
<evidence type="ECO:0000256" key="4">
    <source>
        <dbReference type="ARBA" id="ARBA00022679"/>
    </source>
</evidence>
<feature type="site" description="mRNA cap binding" evidence="12">
    <location>
        <position position="78"/>
    </location>
</feature>
<dbReference type="InterPro" id="IPR029063">
    <property type="entry name" value="SAM-dependent_MTases_sf"/>
</dbReference>
<dbReference type="OrthoDB" id="10248867at2759"/>
<feature type="binding site" evidence="11">
    <location>
        <position position="145"/>
    </location>
    <ligand>
        <name>S-adenosyl-L-methionine</name>
        <dbReference type="ChEBI" id="CHEBI:59789"/>
    </ligand>
</feature>
<keyword evidence="7 10" id="KW-0506">mRNA capping</keyword>
<feature type="binding site" evidence="11">
    <location>
        <position position="69"/>
    </location>
    <ligand>
        <name>S-adenosyl-L-methionine</name>
        <dbReference type="ChEBI" id="CHEBI:59789"/>
    </ligand>
</feature>
<evidence type="ECO:0000313" key="15">
    <source>
        <dbReference type="Proteomes" id="UP000311919"/>
    </source>
</evidence>
<feature type="site" description="mRNA cap binding" evidence="12">
    <location>
        <position position="149"/>
    </location>
</feature>
<evidence type="ECO:0000256" key="7">
    <source>
        <dbReference type="ARBA" id="ARBA00023042"/>
    </source>
</evidence>
<dbReference type="Pfam" id="PF03291">
    <property type="entry name" value="mRNA_G-N7_MeTrfase"/>
    <property type="match status" value="1"/>
</dbReference>
<comment type="similarity">
    <text evidence="10">Belongs to the class I-like SAM-binding methyltransferase superfamily. mRNA cap 0 methyltransferase family.</text>
</comment>
<dbReference type="SUPFAM" id="SSF53335">
    <property type="entry name" value="S-adenosyl-L-methionine-dependent methyltransferases"/>
    <property type="match status" value="1"/>
</dbReference>
<evidence type="ECO:0000256" key="2">
    <source>
        <dbReference type="ARBA" id="ARBA00022603"/>
    </source>
</evidence>